<keyword evidence="2" id="KW-1185">Reference proteome</keyword>
<accession>A0ABQ5BWY7</accession>
<evidence type="ECO:0000313" key="2">
    <source>
        <dbReference type="Proteomes" id="UP001151760"/>
    </source>
</evidence>
<gene>
    <name evidence="1" type="ORF">Tco_0878096</name>
</gene>
<dbReference type="Proteomes" id="UP001151760">
    <property type="component" value="Unassembled WGS sequence"/>
</dbReference>
<organism evidence="1 2">
    <name type="scientific">Tanacetum coccineum</name>
    <dbReference type="NCBI Taxonomy" id="301880"/>
    <lineage>
        <taxon>Eukaryota</taxon>
        <taxon>Viridiplantae</taxon>
        <taxon>Streptophyta</taxon>
        <taxon>Embryophyta</taxon>
        <taxon>Tracheophyta</taxon>
        <taxon>Spermatophyta</taxon>
        <taxon>Magnoliopsida</taxon>
        <taxon>eudicotyledons</taxon>
        <taxon>Gunneridae</taxon>
        <taxon>Pentapetalae</taxon>
        <taxon>asterids</taxon>
        <taxon>campanulids</taxon>
        <taxon>Asterales</taxon>
        <taxon>Asteraceae</taxon>
        <taxon>Asteroideae</taxon>
        <taxon>Anthemideae</taxon>
        <taxon>Anthemidinae</taxon>
        <taxon>Tanacetum</taxon>
    </lineage>
</organism>
<name>A0ABQ5BWY7_9ASTR</name>
<comment type="caution">
    <text evidence="1">The sequence shown here is derived from an EMBL/GenBank/DDBJ whole genome shotgun (WGS) entry which is preliminary data.</text>
</comment>
<reference evidence="1" key="2">
    <citation type="submission" date="2022-01" db="EMBL/GenBank/DDBJ databases">
        <authorList>
            <person name="Yamashiro T."/>
            <person name="Shiraishi A."/>
            <person name="Satake H."/>
            <person name="Nakayama K."/>
        </authorList>
    </citation>
    <scope>NUCLEOTIDE SEQUENCE</scope>
</reference>
<proteinExistence type="predicted"/>
<evidence type="ECO:0000313" key="1">
    <source>
        <dbReference type="EMBL" id="GJT19390.1"/>
    </source>
</evidence>
<dbReference type="EMBL" id="BQNB010013713">
    <property type="protein sequence ID" value="GJT19390.1"/>
    <property type="molecule type" value="Genomic_DNA"/>
</dbReference>
<protein>
    <submittedName>
        <fullName evidence="1">Uncharacterized protein</fullName>
    </submittedName>
</protein>
<sequence length="74" mass="7595">MLVGDSPSDGDWFRKVGFLKAPKEVVVTDCVDKEGTQGSGTGGWDGGGGVGKSFEKYHVGGGFVSTVNEAAMVV</sequence>
<reference evidence="1" key="1">
    <citation type="journal article" date="2022" name="Int. J. Mol. Sci.">
        <title>Draft Genome of Tanacetum Coccineum: Genomic Comparison of Closely Related Tanacetum-Family Plants.</title>
        <authorList>
            <person name="Yamashiro T."/>
            <person name="Shiraishi A."/>
            <person name="Nakayama K."/>
            <person name="Satake H."/>
        </authorList>
    </citation>
    <scope>NUCLEOTIDE SEQUENCE</scope>
</reference>